<evidence type="ECO:0000313" key="6">
    <source>
        <dbReference type="EMBL" id="KAE8670775.1"/>
    </source>
</evidence>
<evidence type="ECO:0000256" key="3">
    <source>
        <dbReference type="ARBA" id="ARBA00023052"/>
    </source>
</evidence>
<protein>
    <submittedName>
        <fullName evidence="6">Pyruvate dehydrogenase E1 component subunit alpha-1</fullName>
    </submittedName>
</protein>
<feature type="domain" description="Dehydrogenase E1 component" evidence="5">
    <location>
        <begin position="232"/>
        <end position="276"/>
    </location>
</feature>
<dbReference type="InterPro" id="IPR050642">
    <property type="entry name" value="PDH_E1_Alpha_Subunit"/>
</dbReference>
<feature type="region of interest" description="Disordered" evidence="4">
    <location>
        <begin position="1"/>
        <end position="26"/>
    </location>
</feature>
<dbReference type="Pfam" id="PF00676">
    <property type="entry name" value="E1_dh"/>
    <property type="match status" value="2"/>
</dbReference>
<evidence type="ECO:0000256" key="2">
    <source>
        <dbReference type="ARBA" id="ARBA00023002"/>
    </source>
</evidence>
<keyword evidence="6" id="KW-0670">Pyruvate</keyword>
<dbReference type="InterPro" id="IPR001017">
    <property type="entry name" value="DH_E1"/>
</dbReference>
<keyword evidence="3" id="KW-0786">Thiamine pyrophosphate</keyword>
<dbReference type="InterPro" id="IPR029061">
    <property type="entry name" value="THDP-binding"/>
</dbReference>
<feature type="domain" description="Dehydrogenase E1 component" evidence="5">
    <location>
        <begin position="177"/>
        <end position="228"/>
    </location>
</feature>
<sequence length="277" mass="31299">MANVGDQGRSGHRVAQKFEPSSDWTHDDKASYLFVDLPVPKLSVAEEENHAAHGLGDTSVPTETNVYHGENQSKHENHEGSDDHDRRSSDGVDEAGKEGSRVASFPEEMVKTVNKLTKLLTPMGSYLHHHGPWELVFDNCLWIPYVLTTYCDHCTFMGRGNTLLEVFVSELKGPVEWKASKSPAYYKRVDFVHGLKVDGMYALAVKQACKFAKEHALKSGPIILEMDTHLHERDPIERIRKLILSHNLASEKELKDIEKEVRKEVDDAITRTKENPM</sequence>
<gene>
    <name evidence="6" type="ORF">F3Y22_tig00112107pilonHSYRG00028</name>
</gene>
<feature type="compositionally biased region" description="Basic and acidic residues" evidence="4">
    <location>
        <begin position="71"/>
        <end position="100"/>
    </location>
</feature>
<dbReference type="PANTHER" id="PTHR11516">
    <property type="entry name" value="PYRUVATE DEHYDROGENASE E1 COMPONENT, ALPHA SUBUNIT BACTERIAL AND ORGANELLAR"/>
    <property type="match status" value="1"/>
</dbReference>
<dbReference type="GO" id="GO:0006086">
    <property type="term" value="P:pyruvate decarboxylation to acetyl-CoA"/>
    <property type="evidence" value="ECO:0007669"/>
    <property type="project" value="TreeGrafter"/>
</dbReference>
<keyword evidence="2" id="KW-0560">Oxidoreductase</keyword>
<evidence type="ECO:0000256" key="1">
    <source>
        <dbReference type="ARBA" id="ARBA00001964"/>
    </source>
</evidence>
<dbReference type="PANTHER" id="PTHR11516:SF60">
    <property type="entry name" value="PYRUVATE DEHYDROGENASE E1 COMPONENT SUBUNIT ALPHA"/>
    <property type="match status" value="1"/>
</dbReference>
<accession>A0A6A2XVG7</accession>
<feature type="region of interest" description="Disordered" evidence="4">
    <location>
        <begin position="45"/>
        <end position="104"/>
    </location>
</feature>
<dbReference type="AlphaFoldDB" id="A0A6A2XVG7"/>
<dbReference type="GO" id="GO:0004739">
    <property type="term" value="F:pyruvate dehydrogenase (acetyl-transferring) activity"/>
    <property type="evidence" value="ECO:0007669"/>
    <property type="project" value="TreeGrafter"/>
</dbReference>
<dbReference type="SUPFAM" id="SSF52518">
    <property type="entry name" value="Thiamin diphosphate-binding fold (THDP-binding)"/>
    <property type="match status" value="1"/>
</dbReference>
<dbReference type="Proteomes" id="UP000436088">
    <property type="component" value="Unassembled WGS sequence"/>
</dbReference>
<dbReference type="EMBL" id="VEPZ02001503">
    <property type="protein sequence ID" value="KAE8670775.1"/>
    <property type="molecule type" value="Genomic_DNA"/>
</dbReference>
<reference evidence="6" key="1">
    <citation type="submission" date="2019-09" db="EMBL/GenBank/DDBJ databases">
        <title>Draft genome information of white flower Hibiscus syriacus.</title>
        <authorList>
            <person name="Kim Y.-M."/>
        </authorList>
    </citation>
    <scope>NUCLEOTIDE SEQUENCE [LARGE SCALE GENOMIC DNA]</scope>
    <source>
        <strain evidence="6">YM2019G1</strain>
    </source>
</reference>
<evidence type="ECO:0000259" key="5">
    <source>
        <dbReference type="Pfam" id="PF00676"/>
    </source>
</evidence>
<evidence type="ECO:0000256" key="4">
    <source>
        <dbReference type="SAM" id="MobiDB-lite"/>
    </source>
</evidence>
<organism evidence="6 7">
    <name type="scientific">Hibiscus syriacus</name>
    <name type="common">Rose of Sharon</name>
    <dbReference type="NCBI Taxonomy" id="106335"/>
    <lineage>
        <taxon>Eukaryota</taxon>
        <taxon>Viridiplantae</taxon>
        <taxon>Streptophyta</taxon>
        <taxon>Embryophyta</taxon>
        <taxon>Tracheophyta</taxon>
        <taxon>Spermatophyta</taxon>
        <taxon>Magnoliopsida</taxon>
        <taxon>eudicotyledons</taxon>
        <taxon>Gunneridae</taxon>
        <taxon>Pentapetalae</taxon>
        <taxon>rosids</taxon>
        <taxon>malvids</taxon>
        <taxon>Malvales</taxon>
        <taxon>Malvaceae</taxon>
        <taxon>Malvoideae</taxon>
        <taxon>Hibiscus</taxon>
    </lineage>
</organism>
<proteinExistence type="predicted"/>
<name>A0A6A2XVG7_HIBSY</name>
<comment type="caution">
    <text evidence="6">The sequence shown here is derived from an EMBL/GenBank/DDBJ whole genome shotgun (WGS) entry which is preliminary data.</text>
</comment>
<comment type="cofactor">
    <cofactor evidence="1">
        <name>thiamine diphosphate</name>
        <dbReference type="ChEBI" id="CHEBI:58937"/>
    </cofactor>
</comment>
<evidence type="ECO:0000313" key="7">
    <source>
        <dbReference type="Proteomes" id="UP000436088"/>
    </source>
</evidence>
<dbReference type="Gene3D" id="3.40.50.970">
    <property type="match status" value="1"/>
</dbReference>
<keyword evidence="7" id="KW-1185">Reference proteome</keyword>